<proteinExistence type="predicted"/>
<comment type="caution">
    <text evidence="3">The sequence shown here is derived from an EMBL/GenBank/DDBJ whole genome shotgun (WGS) entry which is preliminary data.</text>
</comment>
<feature type="signal peptide" evidence="2">
    <location>
        <begin position="1"/>
        <end position="26"/>
    </location>
</feature>
<evidence type="ECO:0000256" key="2">
    <source>
        <dbReference type="SAM" id="SignalP"/>
    </source>
</evidence>
<keyword evidence="2" id="KW-0732">Signal</keyword>
<feature type="chain" id="PRO_5035173993" description="Lipoprotein" evidence="2">
    <location>
        <begin position="27"/>
        <end position="108"/>
    </location>
</feature>
<feature type="region of interest" description="Disordered" evidence="1">
    <location>
        <begin position="28"/>
        <end position="47"/>
    </location>
</feature>
<name>A0A8J3F1G6_9BURK</name>
<evidence type="ECO:0000313" key="3">
    <source>
        <dbReference type="EMBL" id="GGI16939.1"/>
    </source>
</evidence>
<protein>
    <recommendedName>
        <fullName evidence="5">Lipoprotein</fullName>
    </recommendedName>
</protein>
<evidence type="ECO:0008006" key="5">
    <source>
        <dbReference type="Google" id="ProtNLM"/>
    </source>
</evidence>
<evidence type="ECO:0000256" key="1">
    <source>
        <dbReference type="SAM" id="MobiDB-lite"/>
    </source>
</evidence>
<dbReference type="AlphaFoldDB" id="A0A8J3F1G6"/>
<dbReference type="Proteomes" id="UP000642180">
    <property type="component" value="Unassembled WGS sequence"/>
</dbReference>
<reference evidence="4" key="1">
    <citation type="journal article" date="2019" name="Int. J. Syst. Evol. Microbiol.">
        <title>The Global Catalogue of Microorganisms (GCM) 10K type strain sequencing project: providing services to taxonomists for standard genome sequencing and annotation.</title>
        <authorList>
            <consortium name="The Broad Institute Genomics Platform"/>
            <consortium name="The Broad Institute Genome Sequencing Center for Infectious Disease"/>
            <person name="Wu L."/>
            <person name="Ma J."/>
        </authorList>
    </citation>
    <scope>NUCLEOTIDE SEQUENCE [LARGE SCALE GENOMIC DNA]</scope>
    <source>
        <strain evidence="4">CCM 2767</strain>
    </source>
</reference>
<evidence type="ECO:0000313" key="4">
    <source>
        <dbReference type="Proteomes" id="UP000642180"/>
    </source>
</evidence>
<dbReference type="PROSITE" id="PS51257">
    <property type="entry name" value="PROKAR_LIPOPROTEIN"/>
    <property type="match status" value="1"/>
</dbReference>
<gene>
    <name evidence="3" type="ORF">GCM10008066_06470</name>
</gene>
<dbReference type="EMBL" id="BMDI01000001">
    <property type="protein sequence ID" value="GGI16939.1"/>
    <property type="molecule type" value="Genomic_DNA"/>
</dbReference>
<dbReference type="RefSeq" id="WP_188379841.1">
    <property type="nucleotide sequence ID" value="NZ_BMDI01000001.1"/>
</dbReference>
<keyword evidence="4" id="KW-1185">Reference proteome</keyword>
<accession>A0A8J3F1G6</accession>
<organism evidence="3 4">
    <name type="scientific">Oxalicibacterium faecigallinarum</name>
    <dbReference type="NCBI Taxonomy" id="573741"/>
    <lineage>
        <taxon>Bacteria</taxon>
        <taxon>Pseudomonadati</taxon>
        <taxon>Pseudomonadota</taxon>
        <taxon>Betaproteobacteria</taxon>
        <taxon>Burkholderiales</taxon>
        <taxon>Oxalobacteraceae</taxon>
        <taxon>Oxalicibacterium</taxon>
    </lineage>
</organism>
<sequence>MKFIPPVFKRIGVVVLVLGLAGCAAATDTQQHTDHHPGAKAGSTSPMGGMMDGCKMGAMDMKSVCEMHSKMMTEKTPQEHKAMMEAHHGKMSAEDMQKHMDMMKEKCR</sequence>